<dbReference type="InParanoid" id="D6U303"/>
<protein>
    <submittedName>
        <fullName evidence="1">Uncharacterized protein</fullName>
    </submittedName>
</protein>
<proteinExistence type="predicted"/>
<evidence type="ECO:0000313" key="2">
    <source>
        <dbReference type="Proteomes" id="UP000004508"/>
    </source>
</evidence>
<sequence length="151" mass="17741">MSTPACIALTHQTSVHFVYLSQDGYPAYAGQILLQHYNTLEHVEQLLTGGNLYRLEPVLGDAHDFFEAQNDAEMRQKTQTWCQFKLRDYDRRWSQPTDEQAQELGSLLLLLNQQQQTPWTYVFRAGQWYLYSSRSREETLLQEALNNHKEQ</sequence>
<dbReference type="AlphaFoldDB" id="D6U303"/>
<dbReference type="EMBL" id="ADVG01000004">
    <property type="protein sequence ID" value="EFH82908.1"/>
    <property type="molecule type" value="Genomic_DNA"/>
</dbReference>
<comment type="caution">
    <text evidence="1">The sequence shown here is derived from an EMBL/GenBank/DDBJ whole genome shotgun (WGS) entry which is preliminary data.</text>
</comment>
<reference evidence="1 2" key="1">
    <citation type="journal article" date="2011" name="Stand. Genomic Sci.">
        <title>Non-contiguous finished genome sequence and contextual data of the filamentous soil bacterium Ktedonobacter racemifer type strain (SOSP1-21).</title>
        <authorList>
            <person name="Chang Y.J."/>
            <person name="Land M."/>
            <person name="Hauser L."/>
            <person name="Chertkov O."/>
            <person name="Del Rio T.G."/>
            <person name="Nolan M."/>
            <person name="Copeland A."/>
            <person name="Tice H."/>
            <person name="Cheng J.F."/>
            <person name="Lucas S."/>
            <person name="Han C."/>
            <person name="Goodwin L."/>
            <person name="Pitluck S."/>
            <person name="Ivanova N."/>
            <person name="Ovchinikova G."/>
            <person name="Pati A."/>
            <person name="Chen A."/>
            <person name="Palaniappan K."/>
            <person name="Mavromatis K."/>
            <person name="Liolios K."/>
            <person name="Brettin T."/>
            <person name="Fiebig A."/>
            <person name="Rohde M."/>
            <person name="Abt B."/>
            <person name="Goker M."/>
            <person name="Detter J.C."/>
            <person name="Woyke T."/>
            <person name="Bristow J."/>
            <person name="Eisen J.A."/>
            <person name="Markowitz V."/>
            <person name="Hugenholtz P."/>
            <person name="Kyrpides N.C."/>
            <person name="Klenk H.P."/>
            <person name="Lapidus A."/>
        </authorList>
    </citation>
    <scope>NUCLEOTIDE SEQUENCE [LARGE SCALE GENOMIC DNA]</scope>
    <source>
        <strain evidence="2">DSM 44963</strain>
    </source>
</reference>
<accession>D6U303</accession>
<dbReference type="Proteomes" id="UP000004508">
    <property type="component" value="Unassembled WGS sequence"/>
</dbReference>
<keyword evidence="2" id="KW-1185">Reference proteome</keyword>
<name>D6U303_KTERA</name>
<evidence type="ECO:0000313" key="1">
    <source>
        <dbReference type="EMBL" id="EFH82908.1"/>
    </source>
</evidence>
<dbReference type="OrthoDB" id="281660at2"/>
<organism evidence="1 2">
    <name type="scientific">Ktedonobacter racemifer DSM 44963</name>
    <dbReference type="NCBI Taxonomy" id="485913"/>
    <lineage>
        <taxon>Bacteria</taxon>
        <taxon>Bacillati</taxon>
        <taxon>Chloroflexota</taxon>
        <taxon>Ktedonobacteria</taxon>
        <taxon>Ktedonobacterales</taxon>
        <taxon>Ktedonobacteraceae</taxon>
        <taxon>Ktedonobacter</taxon>
    </lineage>
</organism>
<dbReference type="RefSeq" id="WP_007921361.1">
    <property type="nucleotide sequence ID" value="NZ_ADVG01000004.1"/>
</dbReference>
<gene>
    <name evidence="1" type="ORF">Krac_3790</name>
</gene>